<dbReference type="PROSITE" id="PS00676">
    <property type="entry name" value="SIGMA54_INTERACT_2"/>
    <property type="match status" value="1"/>
</dbReference>
<name>A0A518D4S8_9BACT</name>
<dbReference type="InterPro" id="IPR025944">
    <property type="entry name" value="Sigma_54_int_dom_CS"/>
</dbReference>
<dbReference type="InterPro" id="IPR002197">
    <property type="entry name" value="HTH_Fis"/>
</dbReference>
<dbReference type="InterPro" id="IPR058031">
    <property type="entry name" value="AAA_lid_NorR"/>
</dbReference>
<dbReference type="GO" id="GO:0006355">
    <property type="term" value="P:regulation of DNA-templated transcription"/>
    <property type="evidence" value="ECO:0007669"/>
    <property type="project" value="InterPro"/>
</dbReference>
<dbReference type="PANTHER" id="PTHR32071:SF117">
    <property type="entry name" value="PTS-DEPENDENT DIHYDROXYACETONE KINASE OPERON REGULATORY PROTEIN-RELATED"/>
    <property type="match status" value="1"/>
</dbReference>
<dbReference type="AlphaFoldDB" id="A0A518D4S8"/>
<sequence>MTIERILVVDDDPLSREFLGEAARSLGYTVETLGSPLRALERIAKTDFDLVLTDLRMPELDGIELVRRVNELEPGLPLVLVTAHGSVKSAVDAMQAGARDMLMKPVTPEGLGIVIERIAATNRLVNENEYLRSQQSEAHPQIVARSPRILQTLRSAARIAHSRGTVLISGESGTGKERIAQFIHENSPRKDGPFIRVNCAALSEQLLESELFGHEKGSFTGAHRRHEGRFELADGGTLLLDEIGEISPAVQAKLLRVLEENEFERVGGDRTISVDVRVVAATNRKLADEVADGRFREDLYYRLHVLPIHVDPLRERPEDILPLADHFARHFALQSGVTPPELSEDARRALEDWNWPGNVRELENVIQRAVVLARGDQLRSEDLSFGAALPVSARGPIGIVGDDDDDDEHSNVHSIYDPAVLANRKLADIERDAILATLDETGGNKTEAARRLGVTARTLSNKMKLWRQLGLVA</sequence>
<dbReference type="RefSeq" id="WP_145191797.1">
    <property type="nucleotide sequence ID" value="NZ_CP036290.1"/>
</dbReference>
<dbReference type="Pfam" id="PF00158">
    <property type="entry name" value="Sigma54_activat"/>
    <property type="match status" value="1"/>
</dbReference>
<dbReference type="FunFam" id="1.10.8.60:FF:000014">
    <property type="entry name" value="DNA-binding transcriptional regulator NtrC"/>
    <property type="match status" value="1"/>
</dbReference>
<dbReference type="InterPro" id="IPR003593">
    <property type="entry name" value="AAA+_ATPase"/>
</dbReference>
<dbReference type="PROSITE" id="PS00688">
    <property type="entry name" value="SIGMA54_INTERACT_3"/>
    <property type="match status" value="1"/>
</dbReference>
<dbReference type="PROSITE" id="PS00675">
    <property type="entry name" value="SIGMA54_INTERACT_1"/>
    <property type="match status" value="1"/>
</dbReference>
<feature type="modified residue" description="4-aspartylphosphate" evidence="7">
    <location>
        <position position="54"/>
    </location>
</feature>
<dbReference type="InterPro" id="IPR009057">
    <property type="entry name" value="Homeodomain-like_sf"/>
</dbReference>
<dbReference type="SUPFAM" id="SSF46689">
    <property type="entry name" value="Homeodomain-like"/>
    <property type="match status" value="1"/>
</dbReference>
<dbReference type="CDD" id="cd00009">
    <property type="entry name" value="AAA"/>
    <property type="match status" value="1"/>
</dbReference>
<keyword evidence="3" id="KW-0805">Transcription regulation</keyword>
<evidence type="ECO:0000313" key="10">
    <source>
        <dbReference type="EMBL" id="QDU86485.1"/>
    </source>
</evidence>
<keyword evidence="5" id="KW-0010">Activator</keyword>
<dbReference type="PROSITE" id="PS50110">
    <property type="entry name" value="RESPONSE_REGULATORY"/>
    <property type="match status" value="1"/>
</dbReference>
<evidence type="ECO:0000259" key="8">
    <source>
        <dbReference type="PROSITE" id="PS50045"/>
    </source>
</evidence>
<dbReference type="Pfam" id="PF00072">
    <property type="entry name" value="Response_reg"/>
    <property type="match status" value="1"/>
</dbReference>
<evidence type="ECO:0000256" key="1">
    <source>
        <dbReference type="ARBA" id="ARBA00022741"/>
    </source>
</evidence>
<dbReference type="Gene3D" id="1.10.8.60">
    <property type="match status" value="1"/>
</dbReference>
<dbReference type="PRINTS" id="PR01590">
    <property type="entry name" value="HTHFIS"/>
</dbReference>
<keyword evidence="4" id="KW-0238">DNA-binding</keyword>
<keyword evidence="6" id="KW-0804">Transcription</keyword>
<reference evidence="10 11" key="1">
    <citation type="submission" date="2019-02" db="EMBL/GenBank/DDBJ databases">
        <title>Deep-cultivation of Planctomycetes and their phenomic and genomic characterization uncovers novel biology.</title>
        <authorList>
            <person name="Wiegand S."/>
            <person name="Jogler M."/>
            <person name="Boedeker C."/>
            <person name="Pinto D."/>
            <person name="Vollmers J."/>
            <person name="Rivas-Marin E."/>
            <person name="Kohn T."/>
            <person name="Peeters S.H."/>
            <person name="Heuer A."/>
            <person name="Rast P."/>
            <person name="Oberbeckmann S."/>
            <person name="Bunk B."/>
            <person name="Jeske O."/>
            <person name="Meyerdierks A."/>
            <person name="Storesund J.E."/>
            <person name="Kallscheuer N."/>
            <person name="Luecker S."/>
            <person name="Lage O.M."/>
            <person name="Pohl T."/>
            <person name="Merkel B.J."/>
            <person name="Hornburger P."/>
            <person name="Mueller R.-W."/>
            <person name="Bruemmer F."/>
            <person name="Labrenz M."/>
            <person name="Spormann A.M."/>
            <person name="Op den Camp H."/>
            <person name="Overmann J."/>
            <person name="Amann R."/>
            <person name="Jetten M.S.M."/>
            <person name="Mascher T."/>
            <person name="Medema M.H."/>
            <person name="Devos D.P."/>
            <person name="Kaster A.-K."/>
            <person name="Ovreas L."/>
            <person name="Rohde M."/>
            <person name="Galperin M.Y."/>
            <person name="Jogler C."/>
        </authorList>
    </citation>
    <scope>NUCLEOTIDE SEQUENCE [LARGE SCALE GENOMIC DNA]</scope>
    <source>
        <strain evidence="10 11">Pla163</strain>
    </source>
</reference>
<feature type="domain" description="Response regulatory" evidence="9">
    <location>
        <begin position="5"/>
        <end position="119"/>
    </location>
</feature>
<dbReference type="Pfam" id="PF25601">
    <property type="entry name" value="AAA_lid_14"/>
    <property type="match status" value="1"/>
</dbReference>
<organism evidence="10 11">
    <name type="scientific">Rohdeia mirabilis</name>
    <dbReference type="NCBI Taxonomy" id="2528008"/>
    <lineage>
        <taxon>Bacteria</taxon>
        <taxon>Pseudomonadati</taxon>
        <taxon>Planctomycetota</taxon>
        <taxon>Planctomycetia</taxon>
        <taxon>Planctomycetia incertae sedis</taxon>
        <taxon>Rohdeia</taxon>
    </lineage>
</organism>
<dbReference type="EMBL" id="CP036290">
    <property type="protein sequence ID" value="QDU86485.1"/>
    <property type="molecule type" value="Genomic_DNA"/>
</dbReference>
<evidence type="ECO:0000313" key="11">
    <source>
        <dbReference type="Proteomes" id="UP000319342"/>
    </source>
</evidence>
<evidence type="ECO:0000259" key="9">
    <source>
        <dbReference type="PROSITE" id="PS50110"/>
    </source>
</evidence>
<keyword evidence="2" id="KW-0067">ATP-binding</keyword>
<dbReference type="Gene3D" id="3.40.50.300">
    <property type="entry name" value="P-loop containing nucleotide triphosphate hydrolases"/>
    <property type="match status" value="1"/>
</dbReference>
<dbReference type="InterPro" id="IPR025662">
    <property type="entry name" value="Sigma_54_int_dom_ATP-bd_1"/>
</dbReference>
<dbReference type="SMART" id="SM00382">
    <property type="entry name" value="AAA"/>
    <property type="match status" value="1"/>
</dbReference>
<gene>
    <name evidence="10" type="primary">zraR_9</name>
    <name evidence="10" type="ORF">Pla163_36360</name>
</gene>
<proteinExistence type="predicted"/>
<dbReference type="GO" id="GO:0043565">
    <property type="term" value="F:sequence-specific DNA binding"/>
    <property type="evidence" value="ECO:0007669"/>
    <property type="project" value="InterPro"/>
</dbReference>
<protein>
    <submittedName>
        <fullName evidence="10">Transcriptional regulatory protein ZraR</fullName>
    </submittedName>
</protein>
<dbReference type="SMART" id="SM00448">
    <property type="entry name" value="REC"/>
    <property type="match status" value="1"/>
</dbReference>
<dbReference type="Pfam" id="PF02954">
    <property type="entry name" value="HTH_8"/>
    <property type="match status" value="1"/>
</dbReference>
<dbReference type="Gene3D" id="3.40.50.2300">
    <property type="match status" value="1"/>
</dbReference>
<dbReference type="Gene3D" id="1.10.10.60">
    <property type="entry name" value="Homeodomain-like"/>
    <property type="match status" value="1"/>
</dbReference>
<keyword evidence="1" id="KW-0547">Nucleotide-binding</keyword>
<evidence type="ECO:0000256" key="4">
    <source>
        <dbReference type="ARBA" id="ARBA00023125"/>
    </source>
</evidence>
<dbReference type="OrthoDB" id="9807827at2"/>
<dbReference type="GO" id="GO:0000160">
    <property type="term" value="P:phosphorelay signal transduction system"/>
    <property type="evidence" value="ECO:0007669"/>
    <property type="project" value="InterPro"/>
</dbReference>
<accession>A0A518D4S8</accession>
<dbReference type="InterPro" id="IPR027417">
    <property type="entry name" value="P-loop_NTPase"/>
</dbReference>
<dbReference type="FunFam" id="3.40.50.300:FF:000006">
    <property type="entry name" value="DNA-binding transcriptional regulator NtrC"/>
    <property type="match status" value="1"/>
</dbReference>
<evidence type="ECO:0000256" key="6">
    <source>
        <dbReference type="ARBA" id="ARBA00023163"/>
    </source>
</evidence>
<keyword evidence="11" id="KW-1185">Reference proteome</keyword>
<dbReference type="Proteomes" id="UP000319342">
    <property type="component" value="Chromosome"/>
</dbReference>
<evidence type="ECO:0000256" key="2">
    <source>
        <dbReference type="ARBA" id="ARBA00022840"/>
    </source>
</evidence>
<evidence type="ECO:0000256" key="7">
    <source>
        <dbReference type="PROSITE-ProRule" id="PRU00169"/>
    </source>
</evidence>
<evidence type="ECO:0000256" key="3">
    <source>
        <dbReference type="ARBA" id="ARBA00023015"/>
    </source>
</evidence>
<dbReference type="SUPFAM" id="SSF52172">
    <property type="entry name" value="CheY-like"/>
    <property type="match status" value="1"/>
</dbReference>
<dbReference type="InterPro" id="IPR011006">
    <property type="entry name" value="CheY-like_superfamily"/>
</dbReference>
<feature type="domain" description="Sigma-54 factor interaction" evidence="8">
    <location>
        <begin position="142"/>
        <end position="371"/>
    </location>
</feature>
<dbReference type="InterPro" id="IPR002078">
    <property type="entry name" value="Sigma_54_int"/>
</dbReference>
<dbReference type="PROSITE" id="PS50045">
    <property type="entry name" value="SIGMA54_INTERACT_4"/>
    <property type="match status" value="1"/>
</dbReference>
<evidence type="ECO:0000256" key="5">
    <source>
        <dbReference type="ARBA" id="ARBA00023159"/>
    </source>
</evidence>
<dbReference type="GO" id="GO:0005524">
    <property type="term" value="F:ATP binding"/>
    <property type="evidence" value="ECO:0007669"/>
    <property type="project" value="UniProtKB-KW"/>
</dbReference>
<dbReference type="InterPro" id="IPR001789">
    <property type="entry name" value="Sig_transdc_resp-reg_receiver"/>
</dbReference>
<dbReference type="SUPFAM" id="SSF52540">
    <property type="entry name" value="P-loop containing nucleoside triphosphate hydrolases"/>
    <property type="match status" value="1"/>
</dbReference>
<dbReference type="InterPro" id="IPR025943">
    <property type="entry name" value="Sigma_54_int_dom_ATP-bd_2"/>
</dbReference>
<dbReference type="PANTHER" id="PTHR32071">
    <property type="entry name" value="TRANSCRIPTIONAL REGULATORY PROTEIN"/>
    <property type="match status" value="1"/>
</dbReference>
<keyword evidence="7" id="KW-0597">Phosphoprotein</keyword>